<keyword evidence="1" id="KW-0812">Transmembrane</keyword>
<evidence type="ECO:0000313" key="2">
    <source>
        <dbReference type="EMBL" id="MBU5674980.1"/>
    </source>
</evidence>
<dbReference type="RefSeq" id="WP_216414491.1">
    <property type="nucleotide sequence ID" value="NZ_JAHLQK010000001.1"/>
</dbReference>
<dbReference type="Proteomes" id="UP000779508">
    <property type="component" value="Unassembled WGS sequence"/>
</dbReference>
<feature type="transmembrane region" description="Helical" evidence="1">
    <location>
        <begin position="535"/>
        <end position="554"/>
    </location>
</feature>
<keyword evidence="1" id="KW-0472">Membrane</keyword>
<feature type="transmembrane region" description="Helical" evidence="1">
    <location>
        <begin position="456"/>
        <end position="473"/>
    </location>
</feature>
<gene>
    <name evidence="2" type="ORF">KQI88_00935</name>
</gene>
<evidence type="ECO:0000256" key="1">
    <source>
        <dbReference type="SAM" id="Phobius"/>
    </source>
</evidence>
<feature type="transmembrane region" description="Helical" evidence="1">
    <location>
        <begin position="575"/>
        <end position="598"/>
    </location>
</feature>
<keyword evidence="1" id="KW-1133">Transmembrane helix</keyword>
<comment type="caution">
    <text evidence="2">The sequence shown here is derived from an EMBL/GenBank/DDBJ whole genome shotgun (WGS) entry which is preliminary data.</text>
</comment>
<protein>
    <submittedName>
        <fullName evidence="2">Uncharacterized protein</fullName>
    </submittedName>
</protein>
<accession>A0ABS6FXN4</accession>
<feature type="transmembrane region" description="Helical" evidence="1">
    <location>
        <begin position="688"/>
        <end position="709"/>
    </location>
</feature>
<dbReference type="Pfam" id="PF18949">
    <property type="entry name" value="DUF5693"/>
    <property type="match status" value="1"/>
</dbReference>
<dbReference type="InterPro" id="IPR043748">
    <property type="entry name" value="DUF5693"/>
</dbReference>
<feature type="transmembrane region" description="Helical" evidence="1">
    <location>
        <begin position="406"/>
        <end position="424"/>
    </location>
</feature>
<feature type="transmembrane region" description="Helical" evidence="1">
    <location>
        <begin position="431"/>
        <end position="450"/>
    </location>
</feature>
<evidence type="ECO:0000313" key="3">
    <source>
        <dbReference type="Proteomes" id="UP000779508"/>
    </source>
</evidence>
<feature type="transmembrane region" description="Helical" evidence="1">
    <location>
        <begin position="654"/>
        <end position="676"/>
    </location>
</feature>
<proteinExistence type="predicted"/>
<dbReference type="EMBL" id="JAHLQK010000001">
    <property type="protein sequence ID" value="MBU5674980.1"/>
    <property type="molecule type" value="Genomic_DNA"/>
</dbReference>
<keyword evidence="3" id="KW-1185">Reference proteome</keyword>
<feature type="transmembrane region" description="Helical" evidence="1">
    <location>
        <begin position="493"/>
        <end position="515"/>
    </location>
</feature>
<name>A0ABS6FXN4_9FIRM</name>
<sequence length="728" mass="82978">MIKKNKIFLIIVLSIAILATTIFQRMTIESNNKVVDVVLDYAEMNELALQSDNELKWWFSNFKDFGIKYVGLHEETLSSLVHDNKDVNIIMGWELLQNNTTKETYLSNLENDSKEYEISKYDVLITTESEETFNFINDGLTSRYDKELFEVLSNEDKYTILLKGTIYDMVYLQNQSLSDVNGKGVPIDPIKQNPYTSKLVNLGLGFDAEKIELIKASGLEVLPRPSNYSQWTTDKYIDALFKDYEDFNMIPPVFIFTGDAMLGYPDYNHIVSEYMQNNNIKVGLIESSVQRGHMDQKVVEDLAKGLEYNAVRIFSIPNYIQERFKFYNYEGAEEIENTLYRAVTERNIRLIYFKPFKESTRSYVTDFEEYEKMFNRFEERIAAHDMTIGRSSVMKPNRVRIAKQTLIGWGVVAAGILLLSTLFNMSKKIKYALLAIGMLLVPAAYIVKPLLMEKMMALAASIIFPSLAMAWVCKECKKHFNSNEKKYSLLNTIIIASKDLIIATAISLLGGFFVGGILSNTDFLLEMDIFRGVKISQMLPIVIYGATYIAYFGYKNKKQVKNRPSLKLEDIKTLLFEDVKIIYVLLSAILLVVGYIYIARTGHETNIQPSTFEMIARNILEENLLARPRTKEFLMGFPALMVAIYFARNKYNFFAFSAGLVAVIGQSSITNTFSHLRTPVYLSLARTAYALGLGIVLGAIYIIIIEICLKGLNKGLNLLMTGAEKGRN</sequence>
<feature type="transmembrane region" description="Helical" evidence="1">
    <location>
        <begin position="630"/>
        <end position="647"/>
    </location>
</feature>
<reference evidence="2 3" key="1">
    <citation type="submission" date="2021-06" db="EMBL/GenBank/DDBJ databases">
        <authorList>
            <person name="Sun Q."/>
            <person name="Li D."/>
        </authorList>
    </citation>
    <scope>NUCLEOTIDE SEQUENCE [LARGE SCALE GENOMIC DNA]</scope>
    <source>
        <strain evidence="2 3">MSJ-5</strain>
    </source>
</reference>
<organism evidence="2 3">
    <name type="scientific">Alkaliphilus flagellatus</name>
    <dbReference type="NCBI Taxonomy" id="2841507"/>
    <lineage>
        <taxon>Bacteria</taxon>
        <taxon>Bacillati</taxon>
        <taxon>Bacillota</taxon>
        <taxon>Clostridia</taxon>
        <taxon>Peptostreptococcales</taxon>
        <taxon>Natronincolaceae</taxon>
        <taxon>Alkaliphilus</taxon>
    </lineage>
</organism>